<evidence type="ECO:0000256" key="3">
    <source>
        <dbReference type="ARBA" id="ARBA00022475"/>
    </source>
</evidence>
<dbReference type="PANTHER" id="PTHR23522">
    <property type="entry name" value="BLL5896 PROTEIN"/>
    <property type="match status" value="1"/>
</dbReference>
<dbReference type="EMBL" id="BAAFSF010000004">
    <property type="protein sequence ID" value="GAB1252279.1"/>
    <property type="molecule type" value="Genomic_DNA"/>
</dbReference>
<feature type="transmembrane region" description="Helical" evidence="7">
    <location>
        <begin position="175"/>
        <end position="194"/>
    </location>
</feature>
<dbReference type="PROSITE" id="PS50850">
    <property type="entry name" value="MFS"/>
    <property type="match status" value="1"/>
</dbReference>
<evidence type="ECO:0000256" key="7">
    <source>
        <dbReference type="SAM" id="Phobius"/>
    </source>
</evidence>
<dbReference type="SUPFAM" id="SSF103473">
    <property type="entry name" value="MFS general substrate transporter"/>
    <property type="match status" value="1"/>
</dbReference>
<dbReference type="Gene3D" id="1.20.1250.20">
    <property type="entry name" value="MFS general substrate transporter like domains"/>
    <property type="match status" value="2"/>
</dbReference>
<keyword evidence="2" id="KW-0813">Transport</keyword>
<evidence type="ECO:0000256" key="1">
    <source>
        <dbReference type="ARBA" id="ARBA00004651"/>
    </source>
</evidence>
<feature type="transmembrane region" description="Helical" evidence="7">
    <location>
        <begin position="81"/>
        <end position="99"/>
    </location>
</feature>
<feature type="transmembrane region" description="Helical" evidence="7">
    <location>
        <begin position="270"/>
        <end position="290"/>
    </location>
</feature>
<dbReference type="CDD" id="cd06177">
    <property type="entry name" value="MFS_NHS"/>
    <property type="match status" value="1"/>
</dbReference>
<keyword evidence="6 7" id="KW-0472">Membrane</keyword>
<dbReference type="Proteomes" id="UP001628220">
    <property type="component" value="Unassembled WGS sequence"/>
</dbReference>
<organism evidence="9 10">
    <name type="scientific">Porphyromonas miyakawae</name>
    <dbReference type="NCBI Taxonomy" id="3137470"/>
    <lineage>
        <taxon>Bacteria</taxon>
        <taxon>Pseudomonadati</taxon>
        <taxon>Bacteroidota</taxon>
        <taxon>Bacteroidia</taxon>
        <taxon>Bacteroidales</taxon>
        <taxon>Porphyromonadaceae</taxon>
        <taxon>Porphyromonas</taxon>
    </lineage>
</organism>
<dbReference type="Pfam" id="PF03825">
    <property type="entry name" value="Nuc_H_symport"/>
    <property type="match status" value="1"/>
</dbReference>
<comment type="caution">
    <text evidence="9">The sequence shown here is derived from an EMBL/GenBank/DDBJ whole genome shotgun (WGS) entry which is preliminary data.</text>
</comment>
<feature type="transmembrane region" description="Helical" evidence="7">
    <location>
        <begin position="17"/>
        <end position="38"/>
    </location>
</feature>
<evidence type="ECO:0000313" key="9">
    <source>
        <dbReference type="EMBL" id="GAB1252279.1"/>
    </source>
</evidence>
<evidence type="ECO:0000256" key="6">
    <source>
        <dbReference type="ARBA" id="ARBA00023136"/>
    </source>
</evidence>
<dbReference type="NCBIfam" id="TIGR00889">
    <property type="entry name" value="2A0110"/>
    <property type="match status" value="1"/>
</dbReference>
<dbReference type="InterPro" id="IPR036259">
    <property type="entry name" value="MFS_trans_sf"/>
</dbReference>
<protein>
    <submittedName>
        <fullName evidence="9">Nucleoside permease</fullName>
    </submittedName>
</protein>
<feature type="transmembrane region" description="Helical" evidence="7">
    <location>
        <begin position="399"/>
        <end position="420"/>
    </location>
</feature>
<evidence type="ECO:0000256" key="2">
    <source>
        <dbReference type="ARBA" id="ARBA00022448"/>
    </source>
</evidence>
<feature type="transmembrane region" description="Helical" evidence="7">
    <location>
        <begin position="225"/>
        <end position="245"/>
    </location>
</feature>
<keyword evidence="10" id="KW-1185">Reference proteome</keyword>
<feature type="transmembrane region" description="Helical" evidence="7">
    <location>
        <begin position="363"/>
        <end position="384"/>
    </location>
</feature>
<feature type="transmembrane region" description="Helical" evidence="7">
    <location>
        <begin position="105"/>
        <end position="129"/>
    </location>
</feature>
<evidence type="ECO:0000256" key="4">
    <source>
        <dbReference type="ARBA" id="ARBA00022692"/>
    </source>
</evidence>
<keyword evidence="5 7" id="KW-1133">Transmembrane helix</keyword>
<keyword evidence="3" id="KW-1003">Cell membrane</keyword>
<dbReference type="RefSeq" id="WP_411916036.1">
    <property type="nucleotide sequence ID" value="NZ_BAAFSF010000004.1"/>
</dbReference>
<dbReference type="PANTHER" id="PTHR23522:SF4">
    <property type="entry name" value="NUCLEOSIDE PERMEASE NUPG-RELATED"/>
    <property type="match status" value="1"/>
</dbReference>
<feature type="transmembrane region" description="Helical" evidence="7">
    <location>
        <begin position="150"/>
        <end position="169"/>
    </location>
</feature>
<accession>A0ABQ0E3G9</accession>
<evidence type="ECO:0000259" key="8">
    <source>
        <dbReference type="PROSITE" id="PS50850"/>
    </source>
</evidence>
<gene>
    <name evidence="9" type="ORF">Tsumi_13850</name>
</gene>
<evidence type="ECO:0000256" key="5">
    <source>
        <dbReference type="ARBA" id="ARBA00022989"/>
    </source>
</evidence>
<evidence type="ECO:0000313" key="10">
    <source>
        <dbReference type="Proteomes" id="UP001628220"/>
    </source>
</evidence>
<dbReference type="InterPro" id="IPR020846">
    <property type="entry name" value="MFS_dom"/>
</dbReference>
<comment type="subcellular location">
    <subcellularLocation>
        <location evidence="1">Cell membrane</location>
        <topology evidence="1">Multi-pass membrane protein</topology>
    </subcellularLocation>
</comment>
<sequence length="429" mass="47833">MTTSTEPLHIPGLRLRLIIMNFIQFFIWGSWLITLGRYLGNVMQFDGIQIGYVFATAGIASIFMPPLLGYVADRWINAERVLAICHLVGAALYAVMYKMPATAGFWPVFWLFLGINCCFMPTLALTNSIAYNALTKGGYNVVKDFPPIRVFGTIGFIVAMWLVNLLGLMDSPSQFLIPFIASAVMAGYSFNLPATRPEGKGRKEKRSFLSIMGLDSFVLFKDKKIAVFLVFSMLLGAALQLTNAYGNQFLDSFKEIGAFENSFAVKYPNILISISQISETLFILTIPFFLKRFGIKIVMLMSMLAWFGRFSLFAIGDPGFPGVIALLLSMIVYGMAFDFFNISGSIFMEENTNPSMRSSAQGLFILMTNGLGTIIGMIAGGWVVKHFEATTVAANWPKVWWTFAIYSLVVAILFLILFQYKKPEAEKVK</sequence>
<dbReference type="InterPro" id="IPR004740">
    <property type="entry name" value="Nuc_H_symport"/>
</dbReference>
<feature type="domain" description="Major facilitator superfamily (MFS) profile" evidence="8">
    <location>
        <begin position="208"/>
        <end position="429"/>
    </location>
</feature>
<reference evidence="9 10" key="1">
    <citation type="journal article" date="2025" name="Int. J. Syst. Evol. Microbiol.">
        <title>Desulfovibrio falkowii sp. nov., Porphyromonas miyakawae sp. nov., Mediterraneibacter flintii sp. nov. and Owariibacterium komagatae gen. nov., sp. nov., isolated from human faeces.</title>
        <authorList>
            <person name="Hamaguchi T."/>
            <person name="Ohara M."/>
            <person name="Hisatomi A."/>
            <person name="Sekiguchi K."/>
            <person name="Takeda J.I."/>
            <person name="Ueyama J."/>
            <person name="Ito M."/>
            <person name="Nishiwaki H."/>
            <person name="Ogi T."/>
            <person name="Hirayama M."/>
            <person name="Ohkuma M."/>
            <person name="Sakamoto M."/>
            <person name="Ohno K."/>
        </authorList>
    </citation>
    <scope>NUCLEOTIDE SEQUENCE [LARGE SCALE GENOMIC DNA]</scope>
    <source>
        <strain evidence="9 10">13CB11C</strain>
    </source>
</reference>
<feature type="transmembrane region" description="Helical" evidence="7">
    <location>
        <begin position="297"/>
        <end position="316"/>
    </location>
</feature>
<proteinExistence type="predicted"/>
<feature type="transmembrane region" description="Helical" evidence="7">
    <location>
        <begin position="322"/>
        <end position="342"/>
    </location>
</feature>
<feature type="transmembrane region" description="Helical" evidence="7">
    <location>
        <begin position="50"/>
        <end position="69"/>
    </location>
</feature>
<keyword evidence="4 7" id="KW-0812">Transmembrane</keyword>
<name>A0ABQ0E3G9_9PORP</name>